<dbReference type="Proteomes" id="UP001530315">
    <property type="component" value="Unassembled WGS sequence"/>
</dbReference>
<evidence type="ECO:0000313" key="2">
    <source>
        <dbReference type="Proteomes" id="UP001530315"/>
    </source>
</evidence>
<organism evidence="1 2">
    <name type="scientific">Stephanodiscus triporus</name>
    <dbReference type="NCBI Taxonomy" id="2934178"/>
    <lineage>
        <taxon>Eukaryota</taxon>
        <taxon>Sar</taxon>
        <taxon>Stramenopiles</taxon>
        <taxon>Ochrophyta</taxon>
        <taxon>Bacillariophyta</taxon>
        <taxon>Coscinodiscophyceae</taxon>
        <taxon>Thalassiosirophycidae</taxon>
        <taxon>Stephanodiscales</taxon>
        <taxon>Stephanodiscaceae</taxon>
        <taxon>Stephanodiscus</taxon>
    </lineage>
</organism>
<reference evidence="1 2" key="1">
    <citation type="submission" date="2024-10" db="EMBL/GenBank/DDBJ databases">
        <title>Updated reference genomes for cyclostephanoid diatoms.</title>
        <authorList>
            <person name="Roberts W.R."/>
            <person name="Alverson A.J."/>
        </authorList>
    </citation>
    <scope>NUCLEOTIDE SEQUENCE [LARGE SCALE GENOMIC DNA]</scope>
    <source>
        <strain evidence="1 2">AJA276-08</strain>
    </source>
</reference>
<comment type="caution">
    <text evidence="1">The sequence shown here is derived from an EMBL/GenBank/DDBJ whole genome shotgun (WGS) entry which is preliminary data.</text>
</comment>
<keyword evidence="2" id="KW-1185">Reference proteome</keyword>
<proteinExistence type="predicted"/>
<sequence>MVSKIIPFIAVLSSAVPGSRHQLATLAFTAPPPSSSLPKRPPSRELYMTSSFFADATESKKAAAAAAADVVVSEEAKKVQVDAYGRAFSPGCVVAISYARGTKKSPIRAHSVPRSSYGSFDPSTGEFVPRDESNASRSTSCLVLPEGLRGTVERVYDANEWDRARPIVVRFGEGYDRGEGGTTGGFDVPRAFVMHFDADELEVLDC</sequence>
<accession>A0ABD3PNW7</accession>
<dbReference type="AlphaFoldDB" id="A0ABD3PNW7"/>
<evidence type="ECO:0000313" key="1">
    <source>
        <dbReference type="EMBL" id="KAL3789819.1"/>
    </source>
</evidence>
<gene>
    <name evidence="1" type="ORF">ACHAW5_011242</name>
</gene>
<dbReference type="EMBL" id="JALLAZ020000668">
    <property type="protein sequence ID" value="KAL3789819.1"/>
    <property type="molecule type" value="Genomic_DNA"/>
</dbReference>
<name>A0ABD3PNW7_9STRA</name>
<protein>
    <submittedName>
        <fullName evidence="1">Uncharacterized protein</fullName>
    </submittedName>
</protein>